<dbReference type="EMBL" id="DRMS01000300">
    <property type="protein sequence ID" value="HFC92754.1"/>
    <property type="molecule type" value="Genomic_DNA"/>
</dbReference>
<organism evidence="2">
    <name type="scientific">Leucothrix mucor</name>
    <dbReference type="NCBI Taxonomy" id="45248"/>
    <lineage>
        <taxon>Bacteria</taxon>
        <taxon>Pseudomonadati</taxon>
        <taxon>Pseudomonadota</taxon>
        <taxon>Gammaproteobacteria</taxon>
        <taxon>Thiotrichales</taxon>
        <taxon>Thiotrichaceae</taxon>
        <taxon>Leucothrix</taxon>
    </lineage>
</organism>
<feature type="signal peptide" evidence="1">
    <location>
        <begin position="1"/>
        <end position="23"/>
    </location>
</feature>
<dbReference type="Proteomes" id="UP000885750">
    <property type="component" value="Unassembled WGS sequence"/>
</dbReference>
<evidence type="ECO:0000256" key="1">
    <source>
        <dbReference type="SAM" id="SignalP"/>
    </source>
</evidence>
<gene>
    <name evidence="2" type="ORF">ENJ51_08065</name>
</gene>
<reference evidence="2" key="1">
    <citation type="journal article" date="2020" name="mSystems">
        <title>Genome- and Community-Level Interaction Insights into Carbon Utilization and Element Cycling Functions of Hydrothermarchaeota in Hydrothermal Sediment.</title>
        <authorList>
            <person name="Zhou Z."/>
            <person name="Liu Y."/>
            <person name="Xu W."/>
            <person name="Pan J."/>
            <person name="Luo Z.H."/>
            <person name="Li M."/>
        </authorList>
    </citation>
    <scope>NUCLEOTIDE SEQUENCE [LARGE SCALE GENOMIC DNA]</scope>
    <source>
        <strain evidence="2">HyVt-493</strain>
    </source>
</reference>
<feature type="chain" id="PRO_5031472960" evidence="1">
    <location>
        <begin position="24"/>
        <end position="388"/>
    </location>
</feature>
<feature type="non-terminal residue" evidence="2">
    <location>
        <position position="388"/>
    </location>
</feature>
<name>A0A7V2T3G7_LEUMU</name>
<accession>A0A7V2T3G7</accession>
<comment type="caution">
    <text evidence="2">The sequence shown here is derived from an EMBL/GenBank/DDBJ whole genome shotgun (WGS) entry which is preliminary data.</text>
</comment>
<sequence length="388" mass="41822">MLRFLANLLVVFFLFSLSISANALPTLGLGPFGPGVQDGTAPFNADGNCANDTAKANAGDDCGEKNNQVRNQDTVIYNWSVTANNYTPGQANPKNVVLEQILHPSTHAAVGFERIPARCTPAGDGGTNPPSSITTEANGDIKLICNLGEFNEGQQVSFSVAVKVSGESWNGETFTSTQRIYSNADDGTANATTATSPEIGPIEISARPMLDLISSVFRGYYVYGKRDIGNGLENGYYTYYNFRVATHKKMGTEAIPQPFSFISELGAKKLAENGANYIGNGMEYYITQCIYNPSGWGDEVYGKETYGSLSSYPLEKKVIESGTCTFARTNPAQKDSSYTMTVTGADLSGSRFPKKTIGGSDLSAGPYYYIDMRVQFFIPTRVIDLADG</sequence>
<proteinExistence type="predicted"/>
<keyword evidence="1" id="KW-0732">Signal</keyword>
<protein>
    <submittedName>
        <fullName evidence="2">Uncharacterized protein</fullName>
    </submittedName>
</protein>
<evidence type="ECO:0000313" key="2">
    <source>
        <dbReference type="EMBL" id="HFC92754.1"/>
    </source>
</evidence>
<dbReference type="AlphaFoldDB" id="A0A7V2T3G7"/>